<name>A0A4S8PEF0_9ACTN</name>
<dbReference type="AlphaFoldDB" id="A0A4S8PEF0"/>
<reference evidence="2 3" key="1">
    <citation type="journal article" date="2018" name="Int. J. Syst. Evol. Microbiol.">
        <title>Glycomyces paridis sp. nov., isolated from the medicinal plant Paris polyphylla.</title>
        <authorList>
            <person name="Fang X.M."/>
            <person name="Bai J.L."/>
            <person name="Su J."/>
            <person name="Zhao L.L."/>
            <person name="Liu H.Y."/>
            <person name="Ma B.P."/>
            <person name="Zhang Y.Q."/>
            <person name="Yu L.Y."/>
        </authorList>
    </citation>
    <scope>NUCLEOTIDE SEQUENCE [LARGE SCALE GENOMIC DNA]</scope>
    <source>
        <strain evidence="2 3">CPCC 204357</strain>
    </source>
</reference>
<dbReference type="InterPro" id="IPR016040">
    <property type="entry name" value="NAD(P)-bd_dom"/>
</dbReference>
<dbReference type="EMBL" id="STGX01000007">
    <property type="protein sequence ID" value="THV28758.1"/>
    <property type="molecule type" value="Genomic_DNA"/>
</dbReference>
<evidence type="ECO:0000259" key="1">
    <source>
        <dbReference type="Pfam" id="PF13460"/>
    </source>
</evidence>
<organism evidence="2 3">
    <name type="scientific">Glycomyces paridis</name>
    <dbReference type="NCBI Taxonomy" id="2126555"/>
    <lineage>
        <taxon>Bacteria</taxon>
        <taxon>Bacillati</taxon>
        <taxon>Actinomycetota</taxon>
        <taxon>Actinomycetes</taxon>
        <taxon>Glycomycetales</taxon>
        <taxon>Glycomycetaceae</taxon>
        <taxon>Glycomyces</taxon>
    </lineage>
</organism>
<evidence type="ECO:0000313" key="3">
    <source>
        <dbReference type="Proteomes" id="UP000305792"/>
    </source>
</evidence>
<comment type="caution">
    <text evidence="2">The sequence shown here is derived from an EMBL/GenBank/DDBJ whole genome shotgun (WGS) entry which is preliminary data.</text>
</comment>
<proteinExistence type="predicted"/>
<dbReference type="RefSeq" id="WP_136529865.1">
    <property type="nucleotide sequence ID" value="NZ_STGX01000007.1"/>
</dbReference>
<evidence type="ECO:0000313" key="2">
    <source>
        <dbReference type="EMBL" id="THV28758.1"/>
    </source>
</evidence>
<protein>
    <submittedName>
        <fullName evidence="2">NAD-dependent epimerase/dehydratase family protein</fullName>
    </submittedName>
</protein>
<keyword evidence="3" id="KW-1185">Reference proteome</keyword>
<feature type="domain" description="NAD(P)-binding" evidence="1">
    <location>
        <begin position="6"/>
        <end position="172"/>
    </location>
</feature>
<gene>
    <name evidence="2" type="ORF">E9998_11705</name>
</gene>
<dbReference type="InterPro" id="IPR051604">
    <property type="entry name" value="Ergot_Alk_Oxidoreductase"/>
</dbReference>
<sequence>MIVVTGATGNVGRPLVRSLVAAGERVRAVARTEAEMPAGVEFHQADIADPRRLAAAVDGAESLFLLTAESFLEHGDMHAAMEAVKAAGLRRVVLLSSQGVATGRHPVALEAVVKASGLEWTMVQPGNFASNSFQWAESIRLRRSVTAPFADTALPAVDPADIADVAAAALREEGHVGRSYIVTGPEPITPRRQVAAIADLLGEPVAFTEETPAEARERMRAFMPAPVVEATLGILGTPSAEEQAVSPDVEHVLGRPARPYAEWAARNLAAFK</sequence>
<dbReference type="PANTHER" id="PTHR43162">
    <property type="match status" value="1"/>
</dbReference>
<dbReference type="Proteomes" id="UP000305792">
    <property type="component" value="Unassembled WGS sequence"/>
</dbReference>
<dbReference type="Pfam" id="PF13460">
    <property type="entry name" value="NAD_binding_10"/>
    <property type="match status" value="1"/>
</dbReference>
<dbReference type="Gene3D" id="3.40.50.720">
    <property type="entry name" value="NAD(P)-binding Rossmann-like Domain"/>
    <property type="match status" value="1"/>
</dbReference>
<dbReference type="PANTHER" id="PTHR43162:SF1">
    <property type="entry name" value="PRESTALK A DIFFERENTIATION PROTEIN A"/>
    <property type="match status" value="1"/>
</dbReference>
<dbReference type="SUPFAM" id="SSF51735">
    <property type="entry name" value="NAD(P)-binding Rossmann-fold domains"/>
    <property type="match status" value="1"/>
</dbReference>
<accession>A0A4S8PEF0</accession>
<dbReference type="InterPro" id="IPR036291">
    <property type="entry name" value="NAD(P)-bd_dom_sf"/>
</dbReference>
<dbReference type="OrthoDB" id="116343at2"/>